<evidence type="ECO:0000313" key="3">
    <source>
        <dbReference type="EMBL" id="GHB19436.1"/>
    </source>
</evidence>
<sequence>MLLRNWKKLMVLPVVIGSIAGCASDPTTSTETESSSSSMFGFWSSESEQNDAAHAAIDSATEGELKQLLRSGDLDTVYKAQSTALNASDAGNKVVWRNRFSGAQGTVKSGPVYYVNDRRCRDFQHTIAYDEKTQLIKGAACKDGERWAALN</sequence>
<comment type="caution">
    <text evidence="3">The sequence shown here is derived from an EMBL/GenBank/DDBJ whole genome shotgun (WGS) entry which is preliminary data.</text>
</comment>
<gene>
    <name evidence="3" type="ORF">GCM10007094_04190</name>
</gene>
<feature type="signal peptide" evidence="1">
    <location>
        <begin position="1"/>
        <end position="23"/>
    </location>
</feature>
<dbReference type="PROSITE" id="PS51257">
    <property type="entry name" value="PROKAR_LIPOPROTEIN"/>
    <property type="match status" value="1"/>
</dbReference>
<accession>A0ABQ3E2Z0</accession>
<dbReference type="Proteomes" id="UP000637980">
    <property type="component" value="Unassembled WGS sequence"/>
</dbReference>
<organism evidence="3 4">
    <name type="scientific">Pseudovibrio japonicus</name>
    <dbReference type="NCBI Taxonomy" id="366534"/>
    <lineage>
        <taxon>Bacteria</taxon>
        <taxon>Pseudomonadati</taxon>
        <taxon>Pseudomonadota</taxon>
        <taxon>Alphaproteobacteria</taxon>
        <taxon>Hyphomicrobiales</taxon>
        <taxon>Stappiaceae</taxon>
        <taxon>Pseudovibrio</taxon>
    </lineage>
</organism>
<dbReference type="InterPro" id="IPR032635">
    <property type="entry name" value="Anti_2"/>
</dbReference>
<reference evidence="4" key="1">
    <citation type="journal article" date="2019" name="Int. J. Syst. Evol. Microbiol.">
        <title>The Global Catalogue of Microorganisms (GCM) 10K type strain sequencing project: providing services to taxonomists for standard genome sequencing and annotation.</title>
        <authorList>
            <consortium name="The Broad Institute Genomics Platform"/>
            <consortium name="The Broad Institute Genome Sequencing Center for Infectious Disease"/>
            <person name="Wu L."/>
            <person name="Ma J."/>
        </authorList>
    </citation>
    <scope>NUCLEOTIDE SEQUENCE [LARGE SCALE GENOMIC DNA]</scope>
    <source>
        <strain evidence="4">KCTC 12861</strain>
    </source>
</reference>
<dbReference type="EMBL" id="BMXE01000001">
    <property type="protein sequence ID" value="GHB19436.1"/>
    <property type="molecule type" value="Genomic_DNA"/>
</dbReference>
<dbReference type="Pfam" id="PF16998">
    <property type="entry name" value="17kDa_Anti_2"/>
    <property type="match status" value="1"/>
</dbReference>
<protein>
    <recommendedName>
        <fullName evidence="2">Surface antigen domain-containing protein</fullName>
    </recommendedName>
</protein>
<name>A0ABQ3E2Z0_9HYPH</name>
<feature type="chain" id="PRO_5046888614" description="Surface antigen domain-containing protein" evidence="1">
    <location>
        <begin position="24"/>
        <end position="151"/>
    </location>
</feature>
<evidence type="ECO:0000256" key="1">
    <source>
        <dbReference type="SAM" id="SignalP"/>
    </source>
</evidence>
<keyword evidence="1" id="KW-0732">Signal</keyword>
<dbReference type="RefSeq" id="WP_189434932.1">
    <property type="nucleotide sequence ID" value="NZ_BMXE01000001.1"/>
</dbReference>
<feature type="domain" description="Surface antigen" evidence="2">
    <location>
        <begin position="70"/>
        <end position="147"/>
    </location>
</feature>
<evidence type="ECO:0000259" key="2">
    <source>
        <dbReference type="Pfam" id="PF16998"/>
    </source>
</evidence>
<evidence type="ECO:0000313" key="4">
    <source>
        <dbReference type="Proteomes" id="UP000637980"/>
    </source>
</evidence>
<keyword evidence="4" id="KW-1185">Reference proteome</keyword>
<proteinExistence type="predicted"/>